<evidence type="ECO:0000259" key="3">
    <source>
        <dbReference type="Pfam" id="PF16216"/>
    </source>
</evidence>
<protein>
    <submittedName>
        <fullName evidence="6">Protein containing Coagulation factor 5/8 type</fullName>
    </submittedName>
</protein>
<accession>A0A9X2F7Z3</accession>
<dbReference type="Gene3D" id="3.20.20.490">
    <property type="entry name" value="GxGYxYP glycoside hydrolase, C-terminal domain"/>
    <property type="match status" value="1"/>
</dbReference>
<keyword evidence="1" id="KW-0732">Signal</keyword>
<dbReference type="PANTHER" id="PTHR37321">
    <property type="entry name" value="EXPORTED PROTEIN-RELATED"/>
    <property type="match status" value="1"/>
</dbReference>
<feature type="signal peptide" evidence="1">
    <location>
        <begin position="1"/>
        <end position="30"/>
    </location>
</feature>
<dbReference type="InterPro" id="IPR025832">
    <property type="entry name" value="GxGYxYP_C"/>
</dbReference>
<dbReference type="Pfam" id="PF16216">
    <property type="entry name" value="GxGYxYP_N"/>
    <property type="match status" value="1"/>
</dbReference>
<comment type="caution">
    <text evidence="6">The sequence shown here is derived from an EMBL/GenBank/DDBJ whole genome shotgun (WGS) entry which is preliminary data.</text>
</comment>
<dbReference type="RefSeq" id="WP_252851644.1">
    <property type="nucleotide sequence ID" value="NZ_JAMXLR010000024.1"/>
</dbReference>
<feature type="domain" description="GxGYxYP putative glycoside hydrolase first N-terminal" evidence="3">
    <location>
        <begin position="56"/>
        <end position="122"/>
    </location>
</feature>
<dbReference type="Pfam" id="PF14323">
    <property type="entry name" value="GxGYxYP_C"/>
    <property type="match status" value="1"/>
</dbReference>
<dbReference type="AlphaFoldDB" id="A0A9X2F7Z3"/>
<proteinExistence type="predicted"/>
<dbReference type="Proteomes" id="UP001155241">
    <property type="component" value="Unassembled WGS sequence"/>
</dbReference>
<dbReference type="InterPro" id="IPR048309">
    <property type="entry name" value="GxGYxYP_N_3rd"/>
</dbReference>
<dbReference type="Pfam" id="PF20958">
    <property type="entry name" value="GxGYxYP_N_3rd"/>
    <property type="match status" value="1"/>
</dbReference>
<dbReference type="PANTHER" id="PTHR37321:SF1">
    <property type="entry name" value="EXPORTED PROTEIN"/>
    <property type="match status" value="1"/>
</dbReference>
<gene>
    <name evidence="6" type="ORF">NG895_06430</name>
</gene>
<name>A0A9X2F7Z3_9BACT</name>
<keyword evidence="7" id="KW-1185">Reference proteome</keyword>
<evidence type="ECO:0000259" key="4">
    <source>
        <dbReference type="Pfam" id="PF20957"/>
    </source>
</evidence>
<feature type="domain" description="GxGYxYP putative glycoside hydrolase third N-terminal" evidence="5">
    <location>
        <begin position="219"/>
        <end position="292"/>
    </location>
</feature>
<feature type="chain" id="PRO_5040748012" evidence="1">
    <location>
        <begin position="31"/>
        <end position="556"/>
    </location>
</feature>
<dbReference type="InterPro" id="IPR038410">
    <property type="entry name" value="GxGYxYP_C_sf"/>
</dbReference>
<reference evidence="6" key="1">
    <citation type="submission" date="2022-06" db="EMBL/GenBank/DDBJ databases">
        <title>Aeoliella straminimaris, a novel planctomycete from sediments.</title>
        <authorList>
            <person name="Vitorino I.R."/>
            <person name="Lage O.M."/>
        </authorList>
    </citation>
    <scope>NUCLEOTIDE SEQUENCE</scope>
    <source>
        <strain evidence="6">ICT_H6.2</strain>
    </source>
</reference>
<dbReference type="InterPro" id="IPR048310">
    <property type="entry name" value="GxGYxYP_N_2nd"/>
</dbReference>
<feature type="domain" description="GxGYxYP putative glycoside hydrolase second N-terminal" evidence="4">
    <location>
        <begin position="126"/>
        <end position="200"/>
    </location>
</feature>
<evidence type="ECO:0000313" key="7">
    <source>
        <dbReference type="Proteomes" id="UP001155241"/>
    </source>
</evidence>
<dbReference type="EMBL" id="JAMXLR010000024">
    <property type="protein sequence ID" value="MCO6043539.1"/>
    <property type="molecule type" value="Genomic_DNA"/>
</dbReference>
<dbReference type="Pfam" id="PF20957">
    <property type="entry name" value="GxGYxYP_N_2nd"/>
    <property type="match status" value="1"/>
</dbReference>
<sequence length="556" mass="63009">MTHSSILNSRSKLLLLLACLAFALAGHSIAESPEGITWPEGQLLPHFQTPADALDAIAVQSLTPDEQLTFAALAGHVNRKRPRIWLIQRRSEEGWDTWLETCNWKLGETFNYRNKFDLVARYAGEVRGLVLYDPSKNAHLRNMAATVAGLRKALPVTESTLERLRDQKIDLPVLEDLSQLELPTAIDVYEHLHEHYWPECEKRFLLSARPAGRGGDYHHTRDLAAACGAAAVWLDCREPAERELFEKFLADMPAGDAVMLGWYTTERSGVTTATKYGIGTMPADHFMNATVFAGGNHDVPVPEVPPTPPLENKLYVCMFYSDGDNIQYVQHAMRRIWDRTAEVRGQMPLSWTISPGLVDIAPGLLRYYRSTATPNDCLVCGPSGMGYLMPVNTLWEEGAPLGTMLDSEPRMTAYAKLTSRYLQRSGLRVVTVWDNLTEMQRRVYEHNCPSLLGVTVQNFKDDPSVRSSVVNDRLKFERLAICYCGSQEHFQRSLERRLARHDGSRPEFVSYQANVWEELQPEKLVKLAEELKRQHPQLEFVRADHYFQLQAEARGQ</sequence>
<feature type="domain" description="GxGYxYP putative glycoside hydrolase C-terminal" evidence="2">
    <location>
        <begin position="312"/>
        <end position="549"/>
    </location>
</feature>
<evidence type="ECO:0000259" key="5">
    <source>
        <dbReference type="Pfam" id="PF20958"/>
    </source>
</evidence>
<evidence type="ECO:0000313" key="6">
    <source>
        <dbReference type="EMBL" id="MCO6043539.1"/>
    </source>
</evidence>
<dbReference type="InterPro" id="IPR032626">
    <property type="entry name" value="GxGYxYP_N_1st"/>
</dbReference>
<organism evidence="6 7">
    <name type="scientific">Aeoliella straminimaris</name>
    <dbReference type="NCBI Taxonomy" id="2954799"/>
    <lineage>
        <taxon>Bacteria</taxon>
        <taxon>Pseudomonadati</taxon>
        <taxon>Planctomycetota</taxon>
        <taxon>Planctomycetia</taxon>
        <taxon>Pirellulales</taxon>
        <taxon>Lacipirellulaceae</taxon>
        <taxon>Aeoliella</taxon>
    </lineage>
</organism>
<evidence type="ECO:0000259" key="2">
    <source>
        <dbReference type="Pfam" id="PF14323"/>
    </source>
</evidence>
<evidence type="ECO:0000256" key="1">
    <source>
        <dbReference type="SAM" id="SignalP"/>
    </source>
</evidence>